<dbReference type="Gene3D" id="2.30.30.60">
    <property type="match status" value="1"/>
</dbReference>
<evidence type="ECO:0000259" key="8">
    <source>
        <dbReference type="Pfam" id="PF00924"/>
    </source>
</evidence>
<dbReference type="PANTHER" id="PTHR30566">
    <property type="entry name" value="YNAI-RELATED MECHANOSENSITIVE ION CHANNEL"/>
    <property type="match status" value="1"/>
</dbReference>
<protein>
    <submittedName>
        <fullName evidence="11">Mechanosensitive ion channel family protein</fullName>
    </submittedName>
</protein>
<evidence type="ECO:0000313" key="12">
    <source>
        <dbReference type="Proteomes" id="UP001600165"/>
    </source>
</evidence>
<feature type="domain" description="Mechanosensitive ion channel transmembrane helices 2/3" evidence="10">
    <location>
        <begin position="140"/>
        <end position="179"/>
    </location>
</feature>
<dbReference type="RefSeq" id="WP_377965803.1">
    <property type="nucleotide sequence ID" value="NZ_JBHZOL010000085.1"/>
</dbReference>
<dbReference type="InterPro" id="IPR006685">
    <property type="entry name" value="MscS_channel_2nd"/>
</dbReference>
<dbReference type="InterPro" id="IPR011014">
    <property type="entry name" value="MscS_channel_TM-2"/>
</dbReference>
<dbReference type="InterPro" id="IPR010920">
    <property type="entry name" value="LSM_dom_sf"/>
</dbReference>
<feature type="transmembrane region" description="Helical" evidence="7">
    <location>
        <begin position="133"/>
        <end position="152"/>
    </location>
</feature>
<organism evidence="11 12">
    <name type="scientific">Almyronema epifaneia S1</name>
    <dbReference type="NCBI Taxonomy" id="2991925"/>
    <lineage>
        <taxon>Bacteria</taxon>
        <taxon>Bacillati</taxon>
        <taxon>Cyanobacteriota</taxon>
        <taxon>Cyanophyceae</taxon>
        <taxon>Nodosilineales</taxon>
        <taxon>Nodosilineaceae</taxon>
        <taxon>Almyronema</taxon>
        <taxon>Almyronema epifaneia</taxon>
    </lineage>
</organism>
<dbReference type="Pfam" id="PF21088">
    <property type="entry name" value="MS_channel_1st"/>
    <property type="match status" value="1"/>
</dbReference>
<evidence type="ECO:0000256" key="7">
    <source>
        <dbReference type="SAM" id="Phobius"/>
    </source>
</evidence>
<comment type="similarity">
    <text evidence="2">Belongs to the MscS (TC 1.A.23) family.</text>
</comment>
<evidence type="ECO:0000259" key="10">
    <source>
        <dbReference type="Pfam" id="PF21088"/>
    </source>
</evidence>
<keyword evidence="6 7" id="KW-0472">Membrane</keyword>
<evidence type="ECO:0000256" key="4">
    <source>
        <dbReference type="ARBA" id="ARBA00022692"/>
    </source>
</evidence>
<dbReference type="InterPro" id="IPR011066">
    <property type="entry name" value="MscS_channel_C_sf"/>
</dbReference>
<feature type="transmembrane region" description="Helical" evidence="7">
    <location>
        <begin position="20"/>
        <end position="40"/>
    </location>
</feature>
<name>A0ABW6II48_9CYAN</name>
<evidence type="ECO:0000256" key="3">
    <source>
        <dbReference type="ARBA" id="ARBA00022475"/>
    </source>
</evidence>
<dbReference type="SUPFAM" id="SSF82861">
    <property type="entry name" value="Mechanosensitive channel protein MscS (YggB), transmembrane region"/>
    <property type="match status" value="1"/>
</dbReference>
<dbReference type="InterPro" id="IPR049142">
    <property type="entry name" value="MS_channel_1st"/>
</dbReference>
<comment type="subcellular location">
    <subcellularLocation>
        <location evidence="1">Cell membrane</location>
        <topology evidence="1">Multi-pass membrane protein</topology>
    </subcellularLocation>
</comment>
<dbReference type="SUPFAM" id="SSF50182">
    <property type="entry name" value="Sm-like ribonucleoproteins"/>
    <property type="match status" value="1"/>
</dbReference>
<proteinExistence type="inferred from homology"/>
<comment type="caution">
    <text evidence="11">The sequence shown here is derived from an EMBL/GenBank/DDBJ whole genome shotgun (WGS) entry which is preliminary data.</text>
</comment>
<keyword evidence="12" id="KW-1185">Reference proteome</keyword>
<feature type="transmembrane region" description="Helical" evidence="7">
    <location>
        <begin position="158"/>
        <end position="177"/>
    </location>
</feature>
<keyword evidence="4 7" id="KW-0812">Transmembrane</keyword>
<feature type="transmembrane region" description="Helical" evidence="7">
    <location>
        <begin position="91"/>
        <end position="112"/>
    </location>
</feature>
<dbReference type="Proteomes" id="UP001600165">
    <property type="component" value="Unassembled WGS sequence"/>
</dbReference>
<accession>A0ABW6II48</accession>
<evidence type="ECO:0000256" key="6">
    <source>
        <dbReference type="ARBA" id="ARBA00023136"/>
    </source>
</evidence>
<evidence type="ECO:0000256" key="1">
    <source>
        <dbReference type="ARBA" id="ARBA00004651"/>
    </source>
</evidence>
<reference evidence="11 12" key="1">
    <citation type="submission" date="2024-10" db="EMBL/GenBank/DDBJ databases">
        <authorList>
            <person name="Ratan Roy A."/>
            <person name="Morales Sandoval P.H."/>
            <person name="De Los Santos Villalobos S."/>
            <person name="Chakraborty S."/>
            <person name="Mukherjee J."/>
        </authorList>
    </citation>
    <scope>NUCLEOTIDE SEQUENCE [LARGE SCALE GENOMIC DNA]</scope>
    <source>
        <strain evidence="11 12">S1</strain>
    </source>
</reference>
<dbReference type="InterPro" id="IPR049278">
    <property type="entry name" value="MS_channel_C"/>
</dbReference>
<dbReference type="PANTHER" id="PTHR30566:SF25">
    <property type="entry name" value="INNER MEMBRANE PROTEIN"/>
    <property type="match status" value="1"/>
</dbReference>
<dbReference type="Pfam" id="PF00924">
    <property type="entry name" value="MS_channel_2nd"/>
    <property type="match status" value="1"/>
</dbReference>
<dbReference type="Gene3D" id="1.10.287.1260">
    <property type="match status" value="1"/>
</dbReference>
<evidence type="ECO:0000256" key="2">
    <source>
        <dbReference type="ARBA" id="ARBA00008017"/>
    </source>
</evidence>
<dbReference type="EMBL" id="JBHZOL010000085">
    <property type="protein sequence ID" value="MFE4107260.1"/>
    <property type="molecule type" value="Genomic_DNA"/>
</dbReference>
<feature type="domain" description="Mechanosensitive ion channel MscS C-terminal" evidence="9">
    <location>
        <begin position="254"/>
        <end position="338"/>
    </location>
</feature>
<keyword evidence="3" id="KW-1003">Cell membrane</keyword>
<evidence type="ECO:0000313" key="11">
    <source>
        <dbReference type="EMBL" id="MFE4107260.1"/>
    </source>
</evidence>
<dbReference type="Gene3D" id="3.30.70.100">
    <property type="match status" value="1"/>
</dbReference>
<evidence type="ECO:0000259" key="9">
    <source>
        <dbReference type="Pfam" id="PF21082"/>
    </source>
</evidence>
<sequence>MLGDFLQTELISNQVSDYLLAIAILLSGFLAINLVKALLLNRLKRWSRYTTTDLDDRLISLIERPVMRLGYVGTFYISIHNLTLHPILDQAIEVVCVIVATILGIQLLGSLVEYGVRIYWITRNRDQAIEQTLNALVPAIKVVVWAVGLVFLLDNLGFDISAVVAGLGIGGVAIALASQGILQDLFSYFSILFDRPFELGDFIIVGDLVGTVEQIGIKTTRLRSLGGEQLIIANTDLTGSRIQNFKRMARRRLVFKLGVTYETGLDRLKEIPNLIQDIIHQTVNVTFDRAHFSNYGDFSLDFEVVYFVESSDYAVYMDAQQQIYLAIKAAFAERGIEFAYPTQLLYLNNLKSEAAEGTYQNGHAQVQAAES</sequence>
<dbReference type="Pfam" id="PF21082">
    <property type="entry name" value="MS_channel_3rd"/>
    <property type="match status" value="1"/>
</dbReference>
<dbReference type="InterPro" id="IPR023408">
    <property type="entry name" value="MscS_beta-dom_sf"/>
</dbReference>
<keyword evidence="5 7" id="KW-1133">Transmembrane helix</keyword>
<gene>
    <name evidence="11" type="ORF">ACFVKH_13270</name>
</gene>
<feature type="domain" description="Mechanosensitive ion channel MscS" evidence="8">
    <location>
        <begin position="181"/>
        <end position="247"/>
    </location>
</feature>
<evidence type="ECO:0000256" key="5">
    <source>
        <dbReference type="ARBA" id="ARBA00022989"/>
    </source>
</evidence>
<dbReference type="SUPFAM" id="SSF82689">
    <property type="entry name" value="Mechanosensitive channel protein MscS (YggB), C-terminal domain"/>
    <property type="match status" value="1"/>
</dbReference>